<dbReference type="Pfam" id="PF10613">
    <property type="entry name" value="Lig_chan-Glu_bd"/>
    <property type="match status" value="1"/>
</dbReference>
<feature type="transmembrane region" description="Helical" evidence="16">
    <location>
        <begin position="479"/>
        <end position="500"/>
    </location>
</feature>
<name>A0AAQ4DXS8_AMBAM</name>
<sequence length="821" mass="92756">MEPDLLPLVELLPEDDSYEAVRDTCRLLQRGVGAVFGPMSSVSSEHVSDVCNSLNVPHLETRWDPAQEQYDDSLNLFPDPAVLAEAYVALMRHWQWRSVAILYEEEEEVAEMKGLLEELREADIDADHYARNSTDSFRDVLKRVREDEHTHIFVAIEDEDTEVFLKQALQMEMLNDDYAYLFRSLDFHMANLEDFIYSKANITALRIVDVDDAVAEVLDKKIDELEAANTPPLPEVAPGEEEEDYEGDDDDHVKFPRKLSTDAAMLYDAVKLFALSLIEWNGGKDAVVMKKMKFDGLTGIVRLDNKGVRSDFKLYVTELGLDGLEEIGTWAPSTGLNITQDEDEDGDDEDEVLKVVIVPVSPFVMVEEKDGETKYSGFCVDLLNKLSKELDFTYELYVAPDGSRGVQNESGHWNGMMGEVISGKAHLGLADITITETRERVIDFTLPYMSAGLVAVTKKGQPRSPGGIWSFFLPLTREVWIYILLATACTIFVMYISARLSFREWMLVDDGKGGECMENRFNLFNCFLFVLTTLLHQRVSLDPRAPATRVLAGFWYFFTFIVLAIVVSNLCESILWQDKGPDYDNVDQLMKTPGFTYIAIRTGSTRAYLEHSHVPLQQRLSQFVERSGRNNPGTFAEGLDRVKNEDKVAFIMEHATAAYVIQSDCEFSMTDTFVHHSAYSIITARGSEHRSLLSKGILKLQEDGRLQWLQERWWKPNQYCGQGDDLDGDGDGDSDEDDEEAHSLDASVQIRQLTGADLAGAFVIVYVGFIIAGLLAVGELFYVFSTRAKRETHLNSIAVSDHMKQAGYVWRKSMDLTEMTM</sequence>
<comment type="caution">
    <text evidence="19">The sequence shown here is derived from an EMBL/GenBank/DDBJ whole genome shotgun (WGS) entry which is preliminary data.</text>
</comment>
<evidence type="ECO:0000256" key="1">
    <source>
        <dbReference type="ARBA" id="ARBA00004141"/>
    </source>
</evidence>
<evidence type="ECO:0000256" key="3">
    <source>
        <dbReference type="ARBA" id="ARBA00022448"/>
    </source>
</evidence>
<keyword evidence="8 16" id="KW-0472">Membrane</keyword>
<feature type="transmembrane region" description="Helical" evidence="16">
    <location>
        <begin position="521"/>
        <end position="539"/>
    </location>
</feature>
<evidence type="ECO:0000256" key="4">
    <source>
        <dbReference type="ARBA" id="ARBA00022692"/>
    </source>
</evidence>
<evidence type="ECO:0000256" key="16">
    <source>
        <dbReference type="SAM" id="Phobius"/>
    </source>
</evidence>
<evidence type="ECO:0000256" key="10">
    <source>
        <dbReference type="ARBA" id="ARBA00023180"/>
    </source>
</evidence>
<dbReference type="SUPFAM" id="SSF53850">
    <property type="entry name" value="Periplasmic binding protein-like II"/>
    <property type="match status" value="1"/>
</dbReference>
<evidence type="ECO:0000256" key="15">
    <source>
        <dbReference type="SAM" id="MobiDB-lite"/>
    </source>
</evidence>
<keyword evidence="4 16" id="KW-0812">Transmembrane</keyword>
<dbReference type="InterPro" id="IPR019594">
    <property type="entry name" value="Glu/Gly-bd"/>
</dbReference>
<evidence type="ECO:0000259" key="18">
    <source>
        <dbReference type="SMART" id="SM00918"/>
    </source>
</evidence>
<keyword evidence="11" id="KW-0628">Postsynaptic cell membrane</keyword>
<dbReference type="Gene3D" id="3.40.50.2300">
    <property type="match status" value="2"/>
</dbReference>
<evidence type="ECO:0000256" key="2">
    <source>
        <dbReference type="ARBA" id="ARBA00008685"/>
    </source>
</evidence>
<feature type="domain" description="Ionotropic glutamate receptor C-terminal" evidence="17">
    <location>
        <begin position="352"/>
        <end position="716"/>
    </location>
</feature>
<evidence type="ECO:0000256" key="14">
    <source>
        <dbReference type="ARBA" id="ARBA00034100"/>
    </source>
</evidence>
<evidence type="ECO:0000313" key="20">
    <source>
        <dbReference type="Proteomes" id="UP001321473"/>
    </source>
</evidence>
<dbReference type="Gene3D" id="1.10.287.70">
    <property type="match status" value="1"/>
</dbReference>
<feature type="domain" description="Ionotropic glutamate receptor L-glutamate and glycine-binding" evidence="18">
    <location>
        <begin position="362"/>
        <end position="422"/>
    </location>
</feature>
<dbReference type="InterPro" id="IPR028082">
    <property type="entry name" value="Peripla_BP_I"/>
</dbReference>
<keyword evidence="5 16" id="KW-1133">Transmembrane helix</keyword>
<feature type="compositionally biased region" description="Acidic residues" evidence="15">
    <location>
        <begin position="724"/>
        <end position="740"/>
    </location>
</feature>
<dbReference type="GO" id="GO:0045211">
    <property type="term" value="C:postsynaptic membrane"/>
    <property type="evidence" value="ECO:0007669"/>
    <property type="project" value="UniProtKB-SubCell"/>
</dbReference>
<dbReference type="Proteomes" id="UP001321473">
    <property type="component" value="Unassembled WGS sequence"/>
</dbReference>
<feature type="region of interest" description="Disordered" evidence="15">
    <location>
        <begin position="228"/>
        <end position="251"/>
    </location>
</feature>
<proteinExistence type="inferred from homology"/>
<evidence type="ECO:0000256" key="5">
    <source>
        <dbReference type="ARBA" id="ARBA00022989"/>
    </source>
</evidence>
<dbReference type="FunFam" id="3.40.190.10:FF:000024">
    <property type="entry name" value="Glutamate receptor, ionotropic, delta 1"/>
    <property type="match status" value="1"/>
</dbReference>
<accession>A0AAQ4DXS8</accession>
<dbReference type="PANTHER" id="PTHR18966">
    <property type="entry name" value="IONOTROPIC GLUTAMATE RECEPTOR"/>
    <property type="match status" value="1"/>
</dbReference>
<gene>
    <name evidence="19" type="ORF">V5799_005943</name>
</gene>
<comment type="subcellular location">
    <subcellularLocation>
        <location evidence="1">Membrane</location>
        <topology evidence="1">Multi-pass membrane protein</topology>
    </subcellularLocation>
    <subcellularLocation>
        <location evidence="14">Postsynaptic cell membrane</location>
    </subcellularLocation>
</comment>
<dbReference type="SMART" id="SM00079">
    <property type="entry name" value="PBPe"/>
    <property type="match status" value="1"/>
</dbReference>
<evidence type="ECO:0000256" key="13">
    <source>
        <dbReference type="ARBA" id="ARBA00023303"/>
    </source>
</evidence>
<dbReference type="Pfam" id="PF00060">
    <property type="entry name" value="Lig_chan"/>
    <property type="match status" value="1"/>
</dbReference>
<dbReference type="Gene3D" id="3.40.190.10">
    <property type="entry name" value="Periplasmic binding protein-like II"/>
    <property type="match status" value="1"/>
</dbReference>
<dbReference type="InterPro" id="IPR015683">
    <property type="entry name" value="Ionotropic_Glu_rcpt"/>
</dbReference>
<keyword evidence="7" id="KW-0406">Ion transport</keyword>
<keyword evidence="3" id="KW-0813">Transport</keyword>
<feature type="compositionally biased region" description="Acidic residues" evidence="15">
    <location>
        <begin position="238"/>
        <end position="250"/>
    </location>
</feature>
<dbReference type="SMART" id="SM00918">
    <property type="entry name" value="Lig_chan-Glu_bd"/>
    <property type="match status" value="1"/>
</dbReference>
<evidence type="ECO:0000256" key="12">
    <source>
        <dbReference type="ARBA" id="ARBA00023286"/>
    </source>
</evidence>
<feature type="transmembrane region" description="Helical" evidence="16">
    <location>
        <begin position="551"/>
        <end position="571"/>
    </location>
</feature>
<keyword evidence="10" id="KW-0325">Glycoprotein</keyword>
<dbReference type="GO" id="GO:0015276">
    <property type="term" value="F:ligand-gated monoatomic ion channel activity"/>
    <property type="evidence" value="ECO:0007669"/>
    <property type="project" value="InterPro"/>
</dbReference>
<evidence type="ECO:0000256" key="11">
    <source>
        <dbReference type="ARBA" id="ARBA00023257"/>
    </source>
</evidence>
<keyword evidence="13" id="KW-0407">Ion channel</keyword>
<evidence type="ECO:0000256" key="6">
    <source>
        <dbReference type="ARBA" id="ARBA00023018"/>
    </source>
</evidence>
<dbReference type="InterPro" id="IPR001320">
    <property type="entry name" value="Iontro_rcpt_C"/>
</dbReference>
<comment type="similarity">
    <text evidence="2">Belongs to the glutamate-gated ion channel (TC 1.A.10.1) family.</text>
</comment>
<keyword evidence="6" id="KW-0770">Synapse</keyword>
<evidence type="ECO:0000256" key="9">
    <source>
        <dbReference type="ARBA" id="ARBA00023170"/>
    </source>
</evidence>
<keyword evidence="20" id="KW-1185">Reference proteome</keyword>
<dbReference type="Pfam" id="PF01094">
    <property type="entry name" value="ANF_receptor"/>
    <property type="match status" value="1"/>
</dbReference>
<evidence type="ECO:0000256" key="8">
    <source>
        <dbReference type="ARBA" id="ARBA00023136"/>
    </source>
</evidence>
<evidence type="ECO:0000259" key="17">
    <source>
        <dbReference type="SMART" id="SM00079"/>
    </source>
</evidence>
<reference evidence="19 20" key="1">
    <citation type="journal article" date="2023" name="Arcadia Sci">
        <title>De novo assembly of a long-read Amblyomma americanum tick genome.</title>
        <authorList>
            <person name="Chou S."/>
            <person name="Poskanzer K.E."/>
            <person name="Rollins M."/>
            <person name="Thuy-Boun P.S."/>
        </authorList>
    </citation>
    <scope>NUCLEOTIDE SEQUENCE [LARGE SCALE GENOMIC DNA]</scope>
    <source>
        <strain evidence="19">F_SG_1</strain>
        <tissue evidence="19">Salivary glands</tissue>
    </source>
</reference>
<keyword evidence="9" id="KW-0675">Receptor</keyword>
<dbReference type="InterPro" id="IPR001828">
    <property type="entry name" value="ANF_lig-bd_rcpt"/>
</dbReference>
<evidence type="ECO:0000256" key="7">
    <source>
        <dbReference type="ARBA" id="ARBA00023065"/>
    </source>
</evidence>
<dbReference type="EMBL" id="JARKHS020025608">
    <property type="protein sequence ID" value="KAK8767268.1"/>
    <property type="molecule type" value="Genomic_DNA"/>
</dbReference>
<dbReference type="SUPFAM" id="SSF53822">
    <property type="entry name" value="Periplasmic binding protein-like I"/>
    <property type="match status" value="1"/>
</dbReference>
<feature type="region of interest" description="Disordered" evidence="15">
    <location>
        <begin position="724"/>
        <end position="743"/>
    </location>
</feature>
<organism evidence="19 20">
    <name type="scientific">Amblyomma americanum</name>
    <name type="common">Lone star tick</name>
    <dbReference type="NCBI Taxonomy" id="6943"/>
    <lineage>
        <taxon>Eukaryota</taxon>
        <taxon>Metazoa</taxon>
        <taxon>Ecdysozoa</taxon>
        <taxon>Arthropoda</taxon>
        <taxon>Chelicerata</taxon>
        <taxon>Arachnida</taxon>
        <taxon>Acari</taxon>
        <taxon>Parasitiformes</taxon>
        <taxon>Ixodida</taxon>
        <taxon>Ixodoidea</taxon>
        <taxon>Ixodidae</taxon>
        <taxon>Amblyomminae</taxon>
        <taxon>Amblyomma</taxon>
    </lineage>
</organism>
<protein>
    <submittedName>
        <fullName evidence="19">Uncharacterized protein</fullName>
    </submittedName>
</protein>
<keyword evidence="12" id="KW-1071">Ligand-gated ion channel</keyword>
<feature type="transmembrane region" description="Helical" evidence="16">
    <location>
        <begin position="758"/>
        <end position="784"/>
    </location>
</feature>
<dbReference type="AlphaFoldDB" id="A0AAQ4DXS8"/>
<evidence type="ECO:0000313" key="19">
    <source>
        <dbReference type="EMBL" id="KAK8767268.1"/>
    </source>
</evidence>